<keyword evidence="2" id="KW-1185">Reference proteome</keyword>
<sequence>MFTIQIPANSPF</sequence>
<accession>A0A1T4ZWL5</accession>
<organism evidence="1 2">
    <name type="scientific">Parapedobacter luteus</name>
    <dbReference type="NCBI Taxonomy" id="623280"/>
    <lineage>
        <taxon>Bacteria</taxon>
        <taxon>Pseudomonadati</taxon>
        <taxon>Bacteroidota</taxon>
        <taxon>Sphingobacteriia</taxon>
        <taxon>Sphingobacteriales</taxon>
        <taxon>Sphingobacteriaceae</taxon>
        <taxon>Parapedobacter</taxon>
    </lineage>
</organism>
<dbReference type="EMBL" id="FUYS01000001">
    <property type="protein sequence ID" value="SKB27015.1"/>
    <property type="molecule type" value="Genomic_DNA"/>
</dbReference>
<gene>
    <name evidence="1" type="ORF">SAMN05660226_00205</name>
</gene>
<protein>
    <submittedName>
        <fullName evidence="1">Uncharacterized protein</fullName>
    </submittedName>
</protein>
<evidence type="ECO:0000313" key="1">
    <source>
        <dbReference type="EMBL" id="SKB27015.1"/>
    </source>
</evidence>
<proteinExistence type="predicted"/>
<reference evidence="1 2" key="1">
    <citation type="submission" date="2017-02" db="EMBL/GenBank/DDBJ databases">
        <authorList>
            <person name="Peterson S.W."/>
        </authorList>
    </citation>
    <scope>NUCLEOTIDE SEQUENCE [LARGE SCALE GENOMIC DNA]</scope>
    <source>
        <strain evidence="1 2">DSM 22899</strain>
    </source>
</reference>
<name>A0A1T4ZWL5_9SPHI</name>
<evidence type="ECO:0000313" key="2">
    <source>
        <dbReference type="Proteomes" id="UP000190541"/>
    </source>
</evidence>
<dbReference type="Proteomes" id="UP000190541">
    <property type="component" value="Unassembled WGS sequence"/>
</dbReference>